<evidence type="ECO:0000313" key="3">
    <source>
        <dbReference type="Proteomes" id="UP000823775"/>
    </source>
</evidence>
<feature type="region of interest" description="Disordered" evidence="1">
    <location>
        <begin position="73"/>
        <end position="99"/>
    </location>
</feature>
<proteinExistence type="predicted"/>
<comment type="caution">
    <text evidence="2">The sequence shown here is derived from an EMBL/GenBank/DDBJ whole genome shotgun (WGS) entry which is preliminary data.</text>
</comment>
<dbReference type="EMBL" id="JACEIK010000345">
    <property type="protein sequence ID" value="MCD7455458.1"/>
    <property type="molecule type" value="Genomic_DNA"/>
</dbReference>
<protein>
    <recommendedName>
        <fullName evidence="4">Secreted protein</fullName>
    </recommendedName>
</protein>
<evidence type="ECO:0000313" key="2">
    <source>
        <dbReference type="EMBL" id="MCD7455458.1"/>
    </source>
</evidence>
<feature type="non-terminal residue" evidence="2">
    <location>
        <position position="99"/>
    </location>
</feature>
<keyword evidence="3" id="KW-1185">Reference proteome</keyword>
<feature type="compositionally biased region" description="Basic and acidic residues" evidence="1">
    <location>
        <begin position="90"/>
        <end position="99"/>
    </location>
</feature>
<organism evidence="2 3">
    <name type="scientific">Datura stramonium</name>
    <name type="common">Jimsonweed</name>
    <name type="synonym">Common thornapple</name>
    <dbReference type="NCBI Taxonomy" id="4076"/>
    <lineage>
        <taxon>Eukaryota</taxon>
        <taxon>Viridiplantae</taxon>
        <taxon>Streptophyta</taxon>
        <taxon>Embryophyta</taxon>
        <taxon>Tracheophyta</taxon>
        <taxon>Spermatophyta</taxon>
        <taxon>Magnoliopsida</taxon>
        <taxon>eudicotyledons</taxon>
        <taxon>Gunneridae</taxon>
        <taxon>Pentapetalae</taxon>
        <taxon>asterids</taxon>
        <taxon>lamiids</taxon>
        <taxon>Solanales</taxon>
        <taxon>Solanaceae</taxon>
        <taxon>Solanoideae</taxon>
        <taxon>Datureae</taxon>
        <taxon>Datura</taxon>
    </lineage>
</organism>
<gene>
    <name evidence="2" type="ORF">HAX54_028184</name>
</gene>
<evidence type="ECO:0008006" key="4">
    <source>
        <dbReference type="Google" id="ProtNLM"/>
    </source>
</evidence>
<accession>A0ABS8S9G4</accession>
<evidence type="ECO:0000256" key="1">
    <source>
        <dbReference type="SAM" id="MobiDB-lite"/>
    </source>
</evidence>
<reference evidence="2 3" key="1">
    <citation type="journal article" date="2021" name="BMC Genomics">
        <title>Datura genome reveals duplications of psychoactive alkaloid biosynthetic genes and high mutation rate following tissue culture.</title>
        <authorList>
            <person name="Rajewski A."/>
            <person name="Carter-House D."/>
            <person name="Stajich J."/>
            <person name="Litt A."/>
        </authorList>
    </citation>
    <scope>NUCLEOTIDE SEQUENCE [LARGE SCALE GENOMIC DNA]</scope>
    <source>
        <strain evidence="2">AR-01</strain>
    </source>
</reference>
<name>A0ABS8S9G4_DATST</name>
<sequence length="99" mass="10761">MKRWCWGLCCFSADLRGANGGDFGSGSQMRKKGGFQRRRGSYVEGSAMVPFPMRVKKERVVCLVRGERREGAAANGVAGGDTTEGGQRGRKWERGGCSL</sequence>
<dbReference type="Proteomes" id="UP000823775">
    <property type="component" value="Unassembled WGS sequence"/>
</dbReference>